<dbReference type="PANTHER" id="PTHR33120:SF57">
    <property type="entry name" value="PIR2-LIKE HELICAL DOMAIN-CONTAINING PROTEIN"/>
    <property type="match status" value="1"/>
</dbReference>
<dbReference type="Proteomes" id="UP000324705">
    <property type="component" value="Chromosome 2B"/>
</dbReference>
<proteinExistence type="predicted"/>
<feature type="domain" description="PIR2-like helical" evidence="2">
    <location>
        <begin position="59"/>
        <end position="159"/>
    </location>
</feature>
<feature type="domain" description="DUF3615" evidence="1">
    <location>
        <begin position="515"/>
        <end position="621"/>
    </location>
</feature>
<dbReference type="Gramene" id="TRITD2Bv1G053850.1">
    <property type="protein sequence ID" value="TRITD2Bv1G053850.1"/>
    <property type="gene ID" value="TRITD2Bv1G053850"/>
</dbReference>
<evidence type="ECO:0000259" key="1">
    <source>
        <dbReference type="Pfam" id="PF12274"/>
    </source>
</evidence>
<sequence length="715" mass="79984">MDPATITRTSSSFSRITISEPQIYGPRTLRDEGVVRKEERDELRWALLAKIESCYRRVKLLQGVFDAGFCFGLLDPISNIVAGVSIARAVSVDDPDNEPIPIAPFPKRRKTDAIGDMHQRSLNGLVAFLAALFPYLTEPKAMWYLNKAELDPLVAARLIIQHRGMEQSFGFKSDTTVAAVELALRCAAAAAQHPCPKQFASAWKVLSHFIESVATVLSGPCVTFDRFQSTEIIDILLKKHQPSVFSLEKSWDLASCRLLKLSPDLLGEVMGFPEPSTMRRMLLTTIHGYYLQALARLPKEKLRSQYHHSLLQAGHCYGPLDPVSNIILNTIWYSRAYPLTKKVDLEAISTGGLSRIAVRSFYGLVSFLCTRCATHLSPDQAMQRLQASGADLRIADPNHLDDDNNDEAMVSASVEQAYAAAAAAAFHPKPLDQAELLRPSNPMLRMASHYLKNGGKLSHVDADHLAECLFYSISELEQSEHPETNIEAVNKLTYGRMDRLMNDFWNEHAAVVGMVKSLIDAYSRQPGVPKYELHLICGVNKYVDGPVYTGPFTRIYHYSHINFLTTQSAGAPSTLFFAECRNDGTQTQEMGWCCPVGVPSPGTGQVRCLYCEYAGSRVVHPAQGSFVGRGLEFEKMWGGEKLYSEEYTNDCIIACSREPTYWVDYLEGDCMYRNYRLDGTDKEEKIFLKKGIPDDEEMKYLIEMGFMIIEDDGLS</sequence>
<dbReference type="Pfam" id="PF20235">
    <property type="entry name" value="PIR2-like_helical"/>
    <property type="match status" value="2"/>
</dbReference>
<organism evidence="3 4">
    <name type="scientific">Triticum turgidum subsp. durum</name>
    <name type="common">Durum wheat</name>
    <name type="synonym">Triticum durum</name>
    <dbReference type="NCBI Taxonomy" id="4567"/>
    <lineage>
        <taxon>Eukaryota</taxon>
        <taxon>Viridiplantae</taxon>
        <taxon>Streptophyta</taxon>
        <taxon>Embryophyta</taxon>
        <taxon>Tracheophyta</taxon>
        <taxon>Spermatophyta</taxon>
        <taxon>Magnoliopsida</taxon>
        <taxon>Liliopsida</taxon>
        <taxon>Poales</taxon>
        <taxon>Poaceae</taxon>
        <taxon>BOP clade</taxon>
        <taxon>Pooideae</taxon>
        <taxon>Triticodae</taxon>
        <taxon>Triticeae</taxon>
        <taxon>Triticinae</taxon>
        <taxon>Triticum</taxon>
    </lineage>
</organism>
<feature type="domain" description="PIR2-like helical" evidence="2">
    <location>
        <begin position="285"/>
        <end position="395"/>
    </location>
</feature>
<evidence type="ECO:0000259" key="2">
    <source>
        <dbReference type="Pfam" id="PF20235"/>
    </source>
</evidence>
<protein>
    <submittedName>
        <fullName evidence="3">Uncharacterized protein</fullName>
    </submittedName>
</protein>
<name>A0A9R1RIY1_TRITD</name>
<dbReference type="Pfam" id="PF12274">
    <property type="entry name" value="DUF3615"/>
    <property type="match status" value="1"/>
</dbReference>
<accession>A0A9R1RIY1</accession>
<evidence type="ECO:0000313" key="3">
    <source>
        <dbReference type="EMBL" id="VAH43174.1"/>
    </source>
</evidence>
<dbReference type="InterPro" id="IPR022059">
    <property type="entry name" value="DUF3615"/>
</dbReference>
<dbReference type="AlphaFoldDB" id="A0A9R1RIY1"/>
<reference evidence="3 4" key="1">
    <citation type="submission" date="2017-09" db="EMBL/GenBank/DDBJ databases">
        <authorList>
            <consortium name="International Durum Wheat Genome Sequencing Consortium (IDWGSC)"/>
            <person name="Milanesi L."/>
        </authorList>
    </citation>
    <scope>NUCLEOTIDE SEQUENCE [LARGE SCALE GENOMIC DNA]</scope>
    <source>
        <strain evidence="4">cv. Svevo</strain>
    </source>
</reference>
<keyword evidence="4" id="KW-1185">Reference proteome</keyword>
<dbReference type="InterPro" id="IPR046527">
    <property type="entry name" value="PIR2-like_helical"/>
</dbReference>
<evidence type="ECO:0000313" key="4">
    <source>
        <dbReference type="Proteomes" id="UP000324705"/>
    </source>
</evidence>
<gene>
    <name evidence="3" type="ORF">TRITD_2Bv1G053850</name>
</gene>
<dbReference type="OMA" id="EYTNDCI"/>
<dbReference type="PANTHER" id="PTHR33120">
    <property type="entry name" value="EXPRESSED PROTEIN-RELATED"/>
    <property type="match status" value="1"/>
</dbReference>
<dbReference type="EMBL" id="LT934114">
    <property type="protein sequence ID" value="VAH43174.1"/>
    <property type="molecule type" value="Genomic_DNA"/>
</dbReference>